<evidence type="ECO:0000256" key="4">
    <source>
        <dbReference type="ARBA" id="ARBA00051722"/>
    </source>
</evidence>
<organism evidence="5 6">
    <name type="scientific">Weeksella virosa (strain ATCC 43766 / DSM 16922 / JCM 21250 / CCUG 30538 / CDC 9751 / IAM 14551 / NBRC 16016 / NCTC 11634 / CL345/78)</name>
    <dbReference type="NCBI Taxonomy" id="865938"/>
    <lineage>
        <taxon>Bacteria</taxon>
        <taxon>Pseudomonadati</taxon>
        <taxon>Bacteroidota</taxon>
        <taxon>Flavobacteriia</taxon>
        <taxon>Flavobacteriales</taxon>
        <taxon>Weeksellaceae</taxon>
        <taxon>Weeksella</taxon>
    </lineage>
</organism>
<accession>F0P0U6</accession>
<dbReference type="SUPFAM" id="SSF89550">
    <property type="entry name" value="PHP domain-like"/>
    <property type="match status" value="1"/>
</dbReference>
<keyword evidence="6" id="KW-1185">Reference proteome</keyword>
<dbReference type="InterPro" id="IPR016195">
    <property type="entry name" value="Pol/histidinol_Pase-like"/>
</dbReference>
<dbReference type="Pfam" id="PF19567">
    <property type="entry name" value="CpsB_CapC"/>
    <property type="match status" value="1"/>
</dbReference>
<dbReference type="EMBL" id="CP002455">
    <property type="protein sequence ID" value="ADX67510.1"/>
    <property type="molecule type" value="Genomic_DNA"/>
</dbReference>
<sequence length="252" mass="29345">MISLFRSSKKKEEKNPFRFPAQFIDIHSHLLPGIDDGSNSIEESIEMLINMKALGIEHFVFTPHVIQGVWENSTETILAKEKEFLKEIKTIPELQNITIRVAAEYMLDEHFKNVLIPNKDLLTIKDNKVLVEMSYMAPPIHLYETLAELQVAGYRPILAHPERYRAFHNNFCEYHKLKDAGCEFQINLLSLTNYYGINVHETAVKLLTENMIDYCGSDTHNDRHIKTFETFSSRKKMMKLMEPIFVNNKNLI</sequence>
<dbReference type="AlphaFoldDB" id="F0P0U6"/>
<evidence type="ECO:0000313" key="6">
    <source>
        <dbReference type="Proteomes" id="UP000008641"/>
    </source>
</evidence>
<gene>
    <name evidence="5" type="ordered locus">Weevi_0797</name>
</gene>
<protein>
    <recommendedName>
        <fullName evidence="2">protein-tyrosine-phosphatase</fullName>
        <ecNumber evidence="2">3.1.3.48</ecNumber>
    </recommendedName>
</protein>
<evidence type="ECO:0000256" key="3">
    <source>
        <dbReference type="ARBA" id="ARBA00022801"/>
    </source>
</evidence>
<dbReference type="EC" id="3.1.3.48" evidence="2"/>
<dbReference type="Gene3D" id="3.20.20.140">
    <property type="entry name" value="Metal-dependent hydrolases"/>
    <property type="match status" value="1"/>
</dbReference>
<dbReference type="PIRSF" id="PIRSF016557">
    <property type="entry name" value="Caps_synth_CpsB"/>
    <property type="match status" value="1"/>
</dbReference>
<dbReference type="InterPro" id="IPR016667">
    <property type="entry name" value="Caps_polysacc_synth_CpsB/CapC"/>
</dbReference>
<dbReference type="STRING" id="865938.Weevi_0797"/>
<evidence type="ECO:0000313" key="5">
    <source>
        <dbReference type="EMBL" id="ADX67510.1"/>
    </source>
</evidence>
<reference evidence="6" key="2">
    <citation type="journal article" date="2011" name="Stand. Genomic Sci.">
        <title>Complete genome sequence of Weeksella virosa type strain (9751T).</title>
        <authorList>
            <person name="Lang E."/>
            <person name="Teshima H."/>
            <person name="Lucas S."/>
            <person name="Lapidus A."/>
            <person name="Hammon N."/>
            <person name="Deshpande S."/>
            <person name="Nolan M."/>
            <person name="Cheng J."/>
            <person name="Pitluck S."/>
            <person name="Liolios K."/>
            <person name="Pagani I."/>
            <person name="Mikhailova N."/>
            <person name="Ivanova N."/>
            <person name="Mavromatis K."/>
            <person name="Pati A."/>
            <person name="Tapia R."/>
            <person name="Han C."/>
            <person name="Goodwin L."/>
            <person name="Chen A."/>
            <person name="Palaniappan K."/>
            <person name="Land M."/>
            <person name="Hauser L."/>
            <person name="Chang Y."/>
            <person name="Jeffries C."/>
            <person name="Brambilla E."/>
            <person name="Kopitz M."/>
            <person name="Rohde M."/>
            <person name="Goker M."/>
            <person name="Tindall B."/>
            <person name="Detter J."/>
            <person name="Woyke T."/>
            <person name="Bristow J."/>
            <person name="Eisen J."/>
            <person name="Markowitz V."/>
            <person name="Hugenholtz P."/>
            <person name="Klenk H."/>
            <person name="Kyrpides N."/>
        </authorList>
    </citation>
    <scope>NUCLEOTIDE SEQUENCE [LARGE SCALE GENOMIC DNA]</scope>
    <source>
        <strain evidence="6">ATCC 43766 / DSM 16922 / JCM 21250 / NBRC 16016 / NCTC 11634 / CL345/78</strain>
    </source>
</reference>
<dbReference type="PANTHER" id="PTHR39181:SF1">
    <property type="entry name" value="TYROSINE-PROTEIN PHOSPHATASE YWQE"/>
    <property type="match status" value="1"/>
</dbReference>
<dbReference type="GO" id="GO:0004725">
    <property type="term" value="F:protein tyrosine phosphatase activity"/>
    <property type="evidence" value="ECO:0007669"/>
    <property type="project" value="UniProtKB-EC"/>
</dbReference>
<dbReference type="PANTHER" id="PTHR39181">
    <property type="entry name" value="TYROSINE-PROTEIN PHOSPHATASE YWQE"/>
    <property type="match status" value="1"/>
</dbReference>
<reference evidence="5 6" key="1">
    <citation type="journal article" date="2011" name="Stand. Genomic Sci.">
        <title>Complete genome sequence of Weeksella virosa type strain (9751).</title>
        <authorList>
            <person name="Lang E."/>
            <person name="Teshima H."/>
            <person name="Lucas S."/>
            <person name="Lapidus A."/>
            <person name="Hammon N."/>
            <person name="Deshpande S."/>
            <person name="Nolan M."/>
            <person name="Cheng J.F."/>
            <person name="Pitluck S."/>
            <person name="Liolios K."/>
            <person name="Pagani I."/>
            <person name="Mikhailova N."/>
            <person name="Ivanova N."/>
            <person name="Mavromatis K."/>
            <person name="Pati A."/>
            <person name="Tapia R."/>
            <person name="Han C."/>
            <person name="Goodwin L."/>
            <person name="Chen A."/>
            <person name="Palaniappan K."/>
            <person name="Land M."/>
            <person name="Hauser L."/>
            <person name="Chang Y.J."/>
            <person name="Jeffries C.D."/>
            <person name="Brambilla E.M."/>
            <person name="Kopitz M."/>
            <person name="Rohde M."/>
            <person name="Goker M."/>
            <person name="Tindall B.J."/>
            <person name="Detter J.C."/>
            <person name="Woyke T."/>
            <person name="Bristow J."/>
            <person name="Eisen J.A."/>
            <person name="Markowitz V."/>
            <person name="Hugenholtz P."/>
            <person name="Klenk H.P."/>
            <person name="Kyrpides N.C."/>
        </authorList>
    </citation>
    <scope>NUCLEOTIDE SEQUENCE [LARGE SCALE GENOMIC DNA]</scope>
    <source>
        <strain evidence="6">ATCC 43766 / DSM 16922 / JCM 21250 / NBRC 16016 / NCTC 11634 / CL345/78</strain>
    </source>
</reference>
<proteinExistence type="inferred from homology"/>
<comment type="catalytic activity">
    <reaction evidence="4">
        <text>O-phospho-L-tyrosyl-[protein] + H2O = L-tyrosyl-[protein] + phosphate</text>
        <dbReference type="Rhea" id="RHEA:10684"/>
        <dbReference type="Rhea" id="RHEA-COMP:10136"/>
        <dbReference type="Rhea" id="RHEA-COMP:20101"/>
        <dbReference type="ChEBI" id="CHEBI:15377"/>
        <dbReference type="ChEBI" id="CHEBI:43474"/>
        <dbReference type="ChEBI" id="CHEBI:46858"/>
        <dbReference type="ChEBI" id="CHEBI:61978"/>
        <dbReference type="EC" id="3.1.3.48"/>
    </reaction>
</comment>
<dbReference type="HOGENOM" id="CLU_085966_0_0_10"/>
<evidence type="ECO:0000256" key="1">
    <source>
        <dbReference type="ARBA" id="ARBA00005750"/>
    </source>
</evidence>
<evidence type="ECO:0000256" key="2">
    <source>
        <dbReference type="ARBA" id="ARBA00013064"/>
    </source>
</evidence>
<dbReference type="KEGG" id="wvi:Weevi_0797"/>
<name>F0P0U6_WEEVC</name>
<dbReference type="GO" id="GO:0030145">
    <property type="term" value="F:manganese ion binding"/>
    <property type="evidence" value="ECO:0007669"/>
    <property type="project" value="InterPro"/>
</dbReference>
<dbReference type="Proteomes" id="UP000008641">
    <property type="component" value="Chromosome"/>
</dbReference>
<comment type="similarity">
    <text evidence="1">Belongs to the metallo-dependent hydrolases superfamily. CpsB/CapC family.</text>
</comment>
<keyword evidence="3" id="KW-0378">Hydrolase</keyword>
<dbReference type="RefSeq" id="WP_013597901.1">
    <property type="nucleotide sequence ID" value="NC_015144.1"/>
</dbReference>
<dbReference type="eggNOG" id="COG4464">
    <property type="taxonomic scope" value="Bacteria"/>
</dbReference>
<dbReference type="OrthoDB" id="9788539at2"/>